<evidence type="ECO:0000256" key="8">
    <source>
        <dbReference type="ARBA" id="ARBA00023065"/>
    </source>
</evidence>
<dbReference type="STRING" id="1592317.DPF_0957"/>
<comment type="function">
    <text evidence="11">Mediates influx of magnesium ions. Alternates between open and closed states. Activated by low cytoplasmic Mg(2+) levels. Inactive when cytoplasmic Mg(2+) levels are high.</text>
</comment>
<keyword evidence="8 12" id="KW-0406">Ion transport</keyword>
<dbReference type="InterPro" id="IPR002523">
    <property type="entry name" value="MgTranspt_CorA/ZnTranspt_ZntB"/>
</dbReference>
<evidence type="ECO:0000256" key="11">
    <source>
        <dbReference type="ARBA" id="ARBA00045497"/>
    </source>
</evidence>
<dbReference type="InterPro" id="IPR045861">
    <property type="entry name" value="CorA_cytoplasmic_dom"/>
</dbReference>
<proteinExistence type="inferred from homology"/>
<evidence type="ECO:0000256" key="9">
    <source>
        <dbReference type="ARBA" id="ARBA00023136"/>
    </source>
</evidence>
<evidence type="ECO:0000256" key="10">
    <source>
        <dbReference type="ARBA" id="ARBA00034269"/>
    </source>
</evidence>
<dbReference type="RefSeq" id="WP_069857757.1">
    <property type="nucleotide sequence ID" value="NZ_BDFE01000010.1"/>
</dbReference>
<evidence type="ECO:0000256" key="13">
    <source>
        <dbReference type="SAM" id="MobiDB-lite"/>
    </source>
</evidence>
<comment type="caution">
    <text evidence="14">The sequence shown here is derived from an EMBL/GenBank/DDBJ whole genome shotgun (WGS) entry which is preliminary data.</text>
</comment>
<feature type="transmembrane region" description="Helical" evidence="12">
    <location>
        <begin position="296"/>
        <end position="316"/>
    </location>
</feature>
<evidence type="ECO:0000256" key="6">
    <source>
        <dbReference type="ARBA" id="ARBA00022842"/>
    </source>
</evidence>
<dbReference type="InterPro" id="IPR045863">
    <property type="entry name" value="CorA_TM1_TM2"/>
</dbReference>
<protein>
    <recommendedName>
        <fullName evidence="12">Magnesium transport protein CorA</fullName>
    </recommendedName>
</protein>
<dbReference type="CDD" id="cd12828">
    <property type="entry name" value="TmCorA-like_1"/>
    <property type="match status" value="1"/>
</dbReference>
<dbReference type="Gene3D" id="3.30.460.20">
    <property type="entry name" value="CorA soluble domain-like"/>
    <property type="match status" value="1"/>
</dbReference>
<comment type="similarity">
    <text evidence="2 12">Belongs to the CorA metal ion transporter (MIT) (TC 1.A.35) family.</text>
</comment>
<dbReference type="NCBIfam" id="TIGR00383">
    <property type="entry name" value="corA"/>
    <property type="match status" value="1"/>
</dbReference>
<evidence type="ECO:0000256" key="4">
    <source>
        <dbReference type="ARBA" id="ARBA00022475"/>
    </source>
</evidence>
<dbReference type="SUPFAM" id="SSF144083">
    <property type="entry name" value="Magnesium transport protein CorA, transmembrane region"/>
    <property type="match status" value="1"/>
</dbReference>
<sequence>MARFLKKRDQQLGRTPGSPVFIGQQKIDRPRIRKIDYSASTLHDAFFPDMEGMTPPQAGEPCCWLNIDGLHDAGLMTTLGSLFNLPSLVLEDVVNTGQRPKFEAFSESVFVTLKMLFFDRDHTMIQSEQFSAILQDNCLLTFQEKPGDIFDPVRTRLQNAGGRLRNSGPDYLLYALLDCIFENYLKAVEVLGERIEAFDEEILEDPSSELLEEINIYRREVSYVRKAVYPAKEIVLRMVRTESELVSAATQPFVRDLADMVEQTMDAVDIYREMLSDHLSSYNMVMNNKLSETMKFLTMFATMFIPLSFLAGVYGMNFESMPELHFKHGYYVILGIMGGIAVAMLAYFKKKHWL</sequence>
<evidence type="ECO:0000256" key="1">
    <source>
        <dbReference type="ARBA" id="ARBA00004651"/>
    </source>
</evidence>
<keyword evidence="5 12" id="KW-0812">Transmembrane</keyword>
<evidence type="ECO:0000256" key="5">
    <source>
        <dbReference type="ARBA" id="ARBA00022692"/>
    </source>
</evidence>
<evidence type="ECO:0000256" key="7">
    <source>
        <dbReference type="ARBA" id="ARBA00022989"/>
    </source>
</evidence>
<dbReference type="GO" id="GO:0015087">
    <property type="term" value="F:cobalt ion transmembrane transporter activity"/>
    <property type="evidence" value="ECO:0007669"/>
    <property type="project" value="UniProtKB-UniRule"/>
</dbReference>
<gene>
    <name evidence="12" type="primary">corA</name>
    <name evidence="14" type="ORF">DPF_0957</name>
</gene>
<dbReference type="FunFam" id="1.20.58.340:FF:000004">
    <property type="entry name" value="Magnesium transport protein CorA"/>
    <property type="match status" value="1"/>
</dbReference>
<keyword evidence="6 12" id="KW-0460">Magnesium</keyword>
<dbReference type="InterPro" id="IPR004488">
    <property type="entry name" value="Mg/Co-transport_prot_CorA"/>
</dbReference>
<dbReference type="PANTHER" id="PTHR46494:SF1">
    <property type="entry name" value="CORA FAMILY METAL ION TRANSPORTER (EUROFUNG)"/>
    <property type="match status" value="1"/>
</dbReference>
<dbReference type="GO" id="GO:0005886">
    <property type="term" value="C:plasma membrane"/>
    <property type="evidence" value="ECO:0007669"/>
    <property type="project" value="UniProtKB-SubCell"/>
</dbReference>
<evidence type="ECO:0000313" key="14">
    <source>
        <dbReference type="EMBL" id="GAU08254.1"/>
    </source>
</evidence>
<dbReference type="GO" id="GO:0015095">
    <property type="term" value="F:magnesium ion transmembrane transporter activity"/>
    <property type="evidence" value="ECO:0007669"/>
    <property type="project" value="UniProtKB-UniRule"/>
</dbReference>
<evidence type="ECO:0000256" key="12">
    <source>
        <dbReference type="RuleBase" id="RU362010"/>
    </source>
</evidence>
<organism evidence="14 15">
    <name type="scientific">Desulfoplanes formicivorans</name>
    <dbReference type="NCBI Taxonomy" id="1592317"/>
    <lineage>
        <taxon>Bacteria</taxon>
        <taxon>Pseudomonadati</taxon>
        <taxon>Thermodesulfobacteriota</taxon>
        <taxon>Desulfovibrionia</taxon>
        <taxon>Desulfovibrionales</taxon>
        <taxon>Desulfoplanaceae</taxon>
        <taxon>Desulfoplanes</taxon>
    </lineage>
</organism>
<comment type="catalytic activity">
    <reaction evidence="10">
        <text>Mg(2+)(in) = Mg(2+)(out)</text>
        <dbReference type="Rhea" id="RHEA:29827"/>
        <dbReference type="ChEBI" id="CHEBI:18420"/>
    </reaction>
</comment>
<reference evidence="15" key="1">
    <citation type="submission" date="2016-06" db="EMBL/GenBank/DDBJ databases">
        <title>Draft genome sequence of Desulfoplanes formicivorans strain Pf12B.</title>
        <authorList>
            <person name="Watanabe M."/>
            <person name="Kojima H."/>
            <person name="Fukui M."/>
        </authorList>
    </citation>
    <scope>NUCLEOTIDE SEQUENCE [LARGE SCALE GENOMIC DNA]</scope>
    <source>
        <strain evidence="15">Pf12B</strain>
    </source>
</reference>
<dbReference type="SUPFAM" id="SSF143865">
    <property type="entry name" value="CorA soluble domain-like"/>
    <property type="match status" value="1"/>
</dbReference>
<dbReference type="EMBL" id="BDFE01000010">
    <property type="protein sequence ID" value="GAU08254.1"/>
    <property type="molecule type" value="Genomic_DNA"/>
</dbReference>
<dbReference type="Pfam" id="PF01544">
    <property type="entry name" value="CorA"/>
    <property type="match status" value="1"/>
</dbReference>
<keyword evidence="15" id="KW-1185">Reference proteome</keyword>
<dbReference type="AlphaFoldDB" id="A0A194AHL3"/>
<evidence type="ECO:0000313" key="15">
    <source>
        <dbReference type="Proteomes" id="UP000095200"/>
    </source>
</evidence>
<name>A0A194AHL3_9BACT</name>
<keyword evidence="4 12" id="KW-1003">Cell membrane</keyword>
<dbReference type="PANTHER" id="PTHR46494">
    <property type="entry name" value="CORA FAMILY METAL ION TRANSPORTER (EUROFUNG)"/>
    <property type="match status" value="1"/>
</dbReference>
<feature type="transmembrane region" description="Helical" evidence="12">
    <location>
        <begin position="328"/>
        <end position="348"/>
    </location>
</feature>
<evidence type="ECO:0000256" key="3">
    <source>
        <dbReference type="ARBA" id="ARBA00022448"/>
    </source>
</evidence>
<comment type="subcellular location">
    <subcellularLocation>
        <location evidence="1">Cell membrane</location>
        <topology evidence="1">Multi-pass membrane protein</topology>
    </subcellularLocation>
    <subcellularLocation>
        <location evidence="12">Membrane</location>
        <topology evidence="12">Multi-pass membrane protein</topology>
    </subcellularLocation>
</comment>
<evidence type="ECO:0000256" key="2">
    <source>
        <dbReference type="ARBA" id="ARBA00009765"/>
    </source>
</evidence>
<keyword evidence="9 12" id="KW-0472">Membrane</keyword>
<keyword evidence="7 12" id="KW-1133">Transmembrane helix</keyword>
<dbReference type="GO" id="GO:0050897">
    <property type="term" value="F:cobalt ion binding"/>
    <property type="evidence" value="ECO:0007669"/>
    <property type="project" value="TreeGrafter"/>
</dbReference>
<keyword evidence="3 12" id="KW-0813">Transport</keyword>
<dbReference type="Proteomes" id="UP000095200">
    <property type="component" value="Unassembled WGS sequence"/>
</dbReference>
<dbReference type="OrthoDB" id="9803416at2"/>
<dbReference type="Gene3D" id="1.20.58.340">
    <property type="entry name" value="Magnesium transport protein CorA, transmembrane region"/>
    <property type="match status" value="2"/>
</dbReference>
<accession>A0A194AHL3</accession>
<feature type="region of interest" description="Disordered" evidence="13">
    <location>
        <begin position="1"/>
        <end position="20"/>
    </location>
</feature>
<dbReference type="GO" id="GO:0000287">
    <property type="term" value="F:magnesium ion binding"/>
    <property type="evidence" value="ECO:0007669"/>
    <property type="project" value="TreeGrafter"/>
</dbReference>